<evidence type="ECO:0000256" key="1">
    <source>
        <dbReference type="SAM" id="SignalP"/>
    </source>
</evidence>
<feature type="chain" id="PRO_5008360736" description="Surface-adhesin protein E-like domain-containing protein" evidence="1">
    <location>
        <begin position="20"/>
        <end position="125"/>
    </location>
</feature>
<dbReference type="InterPro" id="IPR031939">
    <property type="entry name" value="Adhesin_E-like"/>
</dbReference>
<dbReference type="STRING" id="1443941.A9J31_03555"/>
<accession>A0A1A7RB73</accession>
<protein>
    <recommendedName>
        <fullName evidence="2">Surface-adhesin protein E-like domain-containing protein</fullName>
    </recommendedName>
</protein>
<proteinExistence type="predicted"/>
<keyword evidence="4" id="KW-1185">Reference proteome</keyword>
<dbReference type="Proteomes" id="UP000185753">
    <property type="component" value="Unassembled WGS sequence"/>
</dbReference>
<dbReference type="RefSeq" id="WP_067763650.1">
    <property type="nucleotide sequence ID" value="NZ_LZDS01000023.1"/>
</dbReference>
<comment type="caution">
    <text evidence="3">The sequence shown here is derived from an EMBL/GenBank/DDBJ whole genome shotgun (WGS) entry which is preliminary data.</text>
</comment>
<evidence type="ECO:0000313" key="3">
    <source>
        <dbReference type="EMBL" id="OBX28708.1"/>
    </source>
</evidence>
<evidence type="ECO:0000259" key="2">
    <source>
        <dbReference type="Pfam" id="PF16747"/>
    </source>
</evidence>
<dbReference type="OrthoDB" id="9997237at2"/>
<name>A0A1A7RB73_9GAMM</name>
<organism evidence="3 4">
    <name type="scientific">Acinetobacter gandensis</name>
    <dbReference type="NCBI Taxonomy" id="1443941"/>
    <lineage>
        <taxon>Bacteria</taxon>
        <taxon>Pseudomonadati</taxon>
        <taxon>Pseudomonadota</taxon>
        <taxon>Gammaproteobacteria</taxon>
        <taxon>Moraxellales</taxon>
        <taxon>Moraxellaceae</taxon>
        <taxon>Acinetobacter</taxon>
    </lineage>
</organism>
<evidence type="ECO:0000313" key="4">
    <source>
        <dbReference type="Proteomes" id="UP000185753"/>
    </source>
</evidence>
<sequence length="125" mass="14552">MKKLLLILMSIIAIQSVYAENFKTMLRNNGITFQIDLDSIKKQGQYHHVVVAQKFNNTKTEGALKYNELRSDFILDCASNREYISRLSRYQNGTMVWEMANPESFKLEKNDSGMIEYICENEIKS</sequence>
<feature type="signal peptide" evidence="1">
    <location>
        <begin position="1"/>
        <end position="19"/>
    </location>
</feature>
<keyword evidence="1" id="KW-0732">Signal</keyword>
<gene>
    <name evidence="3" type="ORF">A9J31_03555</name>
</gene>
<feature type="domain" description="Surface-adhesin protein E-like" evidence="2">
    <location>
        <begin position="26"/>
        <end position="104"/>
    </location>
</feature>
<dbReference type="Pfam" id="PF16747">
    <property type="entry name" value="Adhesin_E"/>
    <property type="match status" value="1"/>
</dbReference>
<dbReference type="EMBL" id="LZDS01000023">
    <property type="protein sequence ID" value="OBX28708.1"/>
    <property type="molecule type" value="Genomic_DNA"/>
</dbReference>
<dbReference type="AlphaFoldDB" id="A0A1A7RB73"/>
<reference evidence="4" key="1">
    <citation type="submission" date="2016-06" db="EMBL/GenBank/DDBJ databases">
        <authorList>
            <person name="Radolfova-Krizova L."/>
            <person name="Nemec A."/>
        </authorList>
    </citation>
    <scope>NUCLEOTIDE SEQUENCE [LARGE SCALE GENOMIC DNA]</scope>
    <source>
        <strain evidence="4">ANC 4275</strain>
    </source>
</reference>